<dbReference type="EMBL" id="GGFL01014564">
    <property type="protein sequence ID" value="MBW78742.1"/>
    <property type="molecule type" value="Transcribed_RNA"/>
</dbReference>
<name>A0A2M4DMG2_ANODA</name>
<reference evidence="1" key="1">
    <citation type="submission" date="2018-01" db="EMBL/GenBank/DDBJ databases">
        <title>An insight into the sialome of Amazonian anophelines.</title>
        <authorList>
            <person name="Ribeiro J.M."/>
            <person name="Scarpassa V."/>
            <person name="Calvo E."/>
        </authorList>
    </citation>
    <scope>NUCLEOTIDE SEQUENCE</scope>
</reference>
<organism evidence="1">
    <name type="scientific">Anopheles darlingi</name>
    <name type="common">Mosquito</name>
    <dbReference type="NCBI Taxonomy" id="43151"/>
    <lineage>
        <taxon>Eukaryota</taxon>
        <taxon>Metazoa</taxon>
        <taxon>Ecdysozoa</taxon>
        <taxon>Arthropoda</taxon>
        <taxon>Hexapoda</taxon>
        <taxon>Insecta</taxon>
        <taxon>Pterygota</taxon>
        <taxon>Neoptera</taxon>
        <taxon>Endopterygota</taxon>
        <taxon>Diptera</taxon>
        <taxon>Nematocera</taxon>
        <taxon>Culicoidea</taxon>
        <taxon>Culicidae</taxon>
        <taxon>Anophelinae</taxon>
        <taxon>Anopheles</taxon>
    </lineage>
</organism>
<proteinExistence type="predicted"/>
<dbReference type="AlphaFoldDB" id="A0A2M4DMG2"/>
<evidence type="ECO:0000313" key="1">
    <source>
        <dbReference type="EMBL" id="MBW78742.1"/>
    </source>
</evidence>
<protein>
    <submittedName>
        <fullName evidence="1">Putative secreted protein</fullName>
    </submittedName>
</protein>
<accession>A0A2M4DMG2</accession>
<sequence length="69" mass="7592">MCYPAVRLVCRVSTVRFLGGISAQKTTGTISRTHTHTHTARHEMTNVQTTCDARGLSWGLRTFVDALDG</sequence>